<comment type="caution">
    <text evidence="4">The sequence shown here is derived from an EMBL/GenBank/DDBJ whole genome shotgun (WGS) entry which is preliminary data.</text>
</comment>
<dbReference type="Proteomes" id="UP001265259">
    <property type="component" value="Unassembled WGS sequence"/>
</dbReference>
<dbReference type="EMBL" id="JAVRHL010000001">
    <property type="protein sequence ID" value="MDT0681934.1"/>
    <property type="molecule type" value="Genomic_DNA"/>
</dbReference>
<keyword evidence="5" id="KW-1185">Reference proteome</keyword>
<keyword evidence="2 4" id="KW-0560">Oxidoreductase</keyword>
<dbReference type="Gene3D" id="2.30.110.10">
    <property type="entry name" value="Electron Transport, Fmn-binding Protein, Chain A"/>
    <property type="match status" value="1"/>
</dbReference>
<dbReference type="InterPro" id="IPR050268">
    <property type="entry name" value="NADH-dep_flavin_reductase"/>
</dbReference>
<gene>
    <name evidence="4" type="ORF">RM543_04490</name>
</gene>
<evidence type="ECO:0000256" key="1">
    <source>
        <dbReference type="ARBA" id="ARBA00008898"/>
    </source>
</evidence>
<evidence type="ECO:0000313" key="4">
    <source>
        <dbReference type="EMBL" id="MDT0681934.1"/>
    </source>
</evidence>
<evidence type="ECO:0000259" key="3">
    <source>
        <dbReference type="SMART" id="SM00903"/>
    </source>
</evidence>
<dbReference type="SMART" id="SM00903">
    <property type="entry name" value="Flavin_Reduct"/>
    <property type="match status" value="1"/>
</dbReference>
<protein>
    <submittedName>
        <fullName evidence="4">Flavin reductase family protein</fullName>
        <ecNumber evidence="4">1.-.-.-</ecNumber>
    </submittedName>
</protein>
<comment type="similarity">
    <text evidence="1">Belongs to the non-flavoprotein flavin reductase family.</text>
</comment>
<dbReference type="GO" id="GO:0016491">
    <property type="term" value="F:oxidoreductase activity"/>
    <property type="evidence" value="ECO:0007669"/>
    <property type="project" value="UniProtKB-KW"/>
</dbReference>
<feature type="domain" description="Flavin reductase like" evidence="3">
    <location>
        <begin position="23"/>
        <end position="164"/>
    </location>
</feature>
<proteinExistence type="inferred from homology"/>
<dbReference type="InterPro" id="IPR002563">
    <property type="entry name" value="Flavin_Rdtase-like_dom"/>
</dbReference>
<dbReference type="EC" id="1.-.-.-" evidence="4"/>
<sequence>MTDAAPTAFEPDPSNLRSIRTALGHFGTGVTIVTCAAPDGPLAMTANSFASVSLEPPLVLWSPARKSARHDPFVEARHFAVHVLKDDQEDLARRAAASGRDFDGIELQHGAAGTPLLPDCLARFECLHYAAHPAGDHTIVLGQIEKVTLGTGTPLLFAQGAFGRFAEWQ</sequence>
<reference evidence="4 5" key="1">
    <citation type="submission" date="2023-09" db="EMBL/GenBank/DDBJ databases">
        <authorList>
            <person name="Rey-Velasco X."/>
        </authorList>
    </citation>
    <scope>NUCLEOTIDE SEQUENCE [LARGE SCALE GENOMIC DNA]</scope>
    <source>
        <strain evidence="4 5">F158</strain>
    </source>
</reference>
<evidence type="ECO:0000256" key="2">
    <source>
        <dbReference type="ARBA" id="ARBA00023002"/>
    </source>
</evidence>
<evidence type="ECO:0000313" key="5">
    <source>
        <dbReference type="Proteomes" id="UP001265259"/>
    </source>
</evidence>
<name>A0ABU3DE07_9RHOB</name>
<dbReference type="RefSeq" id="WP_311689684.1">
    <property type="nucleotide sequence ID" value="NZ_JAVRHL010000001.1"/>
</dbReference>
<dbReference type="SUPFAM" id="SSF50475">
    <property type="entry name" value="FMN-binding split barrel"/>
    <property type="match status" value="1"/>
</dbReference>
<dbReference type="Pfam" id="PF01613">
    <property type="entry name" value="Flavin_Reduct"/>
    <property type="match status" value="1"/>
</dbReference>
<dbReference type="InterPro" id="IPR012349">
    <property type="entry name" value="Split_barrel_FMN-bd"/>
</dbReference>
<accession>A0ABU3DE07</accession>
<organism evidence="4 5">
    <name type="scientific">Tropicimonas omnivorans</name>
    <dbReference type="NCBI Taxonomy" id="3075590"/>
    <lineage>
        <taxon>Bacteria</taxon>
        <taxon>Pseudomonadati</taxon>
        <taxon>Pseudomonadota</taxon>
        <taxon>Alphaproteobacteria</taxon>
        <taxon>Rhodobacterales</taxon>
        <taxon>Roseobacteraceae</taxon>
        <taxon>Tropicimonas</taxon>
    </lineage>
</organism>
<dbReference type="PANTHER" id="PTHR30466">
    <property type="entry name" value="FLAVIN REDUCTASE"/>
    <property type="match status" value="1"/>
</dbReference>
<dbReference type="PANTHER" id="PTHR30466:SF11">
    <property type="entry name" value="FLAVIN-DEPENDENT MONOOXYGENASE, REDUCTASE SUBUNIT HSAB"/>
    <property type="match status" value="1"/>
</dbReference>